<evidence type="ECO:0000313" key="2">
    <source>
        <dbReference type="Proteomes" id="UP001232163"/>
    </source>
</evidence>
<evidence type="ECO:0000313" key="1">
    <source>
        <dbReference type="EMBL" id="MDP9764437.1"/>
    </source>
</evidence>
<gene>
    <name evidence="1" type="ORF">QO006_001862</name>
</gene>
<dbReference type="InterPro" id="IPR019646">
    <property type="entry name" value="Aminoglyc_AdlTrfase"/>
</dbReference>
<reference evidence="1 2" key="1">
    <citation type="submission" date="2023-07" db="EMBL/GenBank/DDBJ databases">
        <title>Genomic Encyclopedia of Type Strains, Phase IV (KMG-IV): sequencing the most valuable type-strain genomes for metagenomic binning, comparative biology and taxonomic classification.</title>
        <authorList>
            <person name="Goeker M."/>
        </authorList>
    </citation>
    <scope>NUCLEOTIDE SEQUENCE [LARGE SCALE GENOMIC DNA]</scope>
    <source>
        <strain evidence="1 2">NIO-1023</strain>
    </source>
</reference>
<dbReference type="Proteomes" id="UP001232163">
    <property type="component" value="Unassembled WGS sequence"/>
</dbReference>
<proteinExistence type="predicted"/>
<evidence type="ECO:0008006" key="3">
    <source>
        <dbReference type="Google" id="ProtNLM"/>
    </source>
</evidence>
<sequence>MPTLPDLTAAAADLRLHLGDFHARHRADGVFHVAPGGPGSVPALADLDVPELHVDLLPETPDPAAQAVLRALGYAPGPDGWAHPGGWRLVFPAHDSGWRARQQALRALLRADAAAAAQYRQVYRSVGREAADQALEEPATARHAGVVGWAPLAFVADALRTLEAPWMFAAGGAMDLHLGRVTRPHDDLDVVLPYEAQDAVRANLHARGWRTDAVLDGQYAAWDAPVVPPHHQVHARHPALPDVLMLDLMFTDLSGGTWHYRRDPAVTRPLAEVRRVDGRGWPFLAPEVALLFKAGMPGRPPRPKDEADFRRVAPTLDAGARAWLRGALDRVVPGHPWQAAL</sequence>
<name>A0ABT9MCZ0_9DEIO</name>
<dbReference type="Pfam" id="PF10706">
    <property type="entry name" value="Aminoglyc_resit"/>
    <property type="match status" value="1"/>
</dbReference>
<keyword evidence="2" id="KW-1185">Reference proteome</keyword>
<accession>A0ABT9MCZ0</accession>
<protein>
    <recommendedName>
        <fullName evidence="3">Aminoglycoside-2''-adenylyltransferase</fullName>
    </recommendedName>
</protein>
<dbReference type="RefSeq" id="WP_307465961.1">
    <property type="nucleotide sequence ID" value="NZ_JAURUR010000004.1"/>
</dbReference>
<dbReference type="EMBL" id="JAURUR010000004">
    <property type="protein sequence ID" value="MDP9764437.1"/>
    <property type="molecule type" value="Genomic_DNA"/>
</dbReference>
<dbReference type="Gene3D" id="3.30.460.40">
    <property type="match status" value="1"/>
</dbReference>
<comment type="caution">
    <text evidence="1">The sequence shown here is derived from an EMBL/GenBank/DDBJ whole genome shotgun (WGS) entry which is preliminary data.</text>
</comment>
<organism evidence="1 2">
    <name type="scientific">Deinococcus enclensis</name>
    <dbReference type="NCBI Taxonomy" id="1049582"/>
    <lineage>
        <taxon>Bacteria</taxon>
        <taxon>Thermotogati</taxon>
        <taxon>Deinococcota</taxon>
        <taxon>Deinococci</taxon>
        <taxon>Deinococcales</taxon>
        <taxon>Deinococcaceae</taxon>
        <taxon>Deinococcus</taxon>
    </lineage>
</organism>